<gene>
    <name evidence="1" type="primary">yqiA</name>
    <name evidence="1" type="ORF">K6Y31_13975</name>
</gene>
<name>A0ABS8WCQ9_9GAMM</name>
<protein>
    <submittedName>
        <fullName evidence="1">Esterase YqiA</fullName>
    </submittedName>
</protein>
<organism evidence="1 2">
    <name type="scientific">Motilimonas cestriensis</name>
    <dbReference type="NCBI Taxonomy" id="2742685"/>
    <lineage>
        <taxon>Bacteria</taxon>
        <taxon>Pseudomonadati</taxon>
        <taxon>Pseudomonadota</taxon>
        <taxon>Gammaproteobacteria</taxon>
        <taxon>Alteromonadales</taxon>
        <taxon>Alteromonadales genera incertae sedis</taxon>
        <taxon>Motilimonas</taxon>
    </lineage>
</organism>
<dbReference type="RefSeq" id="WP_233053581.1">
    <property type="nucleotide sequence ID" value="NZ_JAIMJA010000014.1"/>
</dbReference>
<dbReference type="InterPro" id="IPR029058">
    <property type="entry name" value="AB_hydrolase_fold"/>
</dbReference>
<dbReference type="EMBL" id="JAIMJA010000014">
    <property type="protein sequence ID" value="MCE2595917.1"/>
    <property type="molecule type" value="Genomic_DNA"/>
</dbReference>
<accession>A0ABS8WCQ9</accession>
<dbReference type="PANTHER" id="PTHR35602:SF3">
    <property type="entry name" value="ESTERASE YQIA"/>
    <property type="match status" value="1"/>
</dbReference>
<dbReference type="PANTHER" id="PTHR35602">
    <property type="entry name" value="ESTERASE YQIA-RELATED"/>
    <property type="match status" value="1"/>
</dbReference>
<dbReference type="Gene3D" id="3.40.50.1820">
    <property type="entry name" value="alpha/beta hydrolase"/>
    <property type="match status" value="1"/>
</dbReference>
<reference evidence="1 2" key="1">
    <citation type="journal article" date="2022" name="Environ. Microbiol. Rep.">
        <title>Eco-phylogenetic analyses reveal divergent evolution of vitamin B12 metabolism in the marine bacterial family 'Psychromonadaceae'.</title>
        <authorList>
            <person name="Jin X."/>
            <person name="Yang Y."/>
            <person name="Cao H."/>
            <person name="Gao B."/>
            <person name="Zhao Z."/>
        </authorList>
    </citation>
    <scope>NUCLEOTIDE SEQUENCE [LARGE SCALE GENOMIC DNA]</scope>
    <source>
        <strain evidence="1 2">MKS20</strain>
    </source>
</reference>
<dbReference type="InterPro" id="IPR008886">
    <property type="entry name" value="UPF0227/Esterase_YqiA"/>
</dbReference>
<evidence type="ECO:0000313" key="1">
    <source>
        <dbReference type="EMBL" id="MCE2595917.1"/>
    </source>
</evidence>
<dbReference type="Pfam" id="PF05728">
    <property type="entry name" value="UPF0227"/>
    <property type="match status" value="1"/>
</dbReference>
<proteinExistence type="predicted"/>
<dbReference type="NCBIfam" id="NF008291">
    <property type="entry name" value="PRK11071.1"/>
    <property type="match status" value="1"/>
</dbReference>
<keyword evidence="2" id="KW-1185">Reference proteome</keyword>
<evidence type="ECO:0000313" key="2">
    <source>
        <dbReference type="Proteomes" id="UP001201273"/>
    </source>
</evidence>
<comment type="caution">
    <text evidence="1">The sequence shown here is derived from an EMBL/GenBank/DDBJ whole genome shotgun (WGS) entry which is preliminary data.</text>
</comment>
<sequence length="192" mass="21687">MLAPVLIYIHGFHSSPLSLKVQQMQQYVAQQRPDIIFECPQMPCLPLQAWALIESIVARYPGHKLGFIGSSLGGYLATKANAEFGANAVLINPAVRPYELLVDYLGENTHPYTEQVYTLTIEHMADLKSLDVDPVEHPERLWLLTQMGDEILDYQQAVHKHQLSKTTIEQGGDHSFIGFDRYLGPVLRFLDL</sequence>
<dbReference type="SUPFAM" id="SSF53474">
    <property type="entry name" value="alpha/beta-Hydrolases"/>
    <property type="match status" value="1"/>
</dbReference>
<dbReference type="Proteomes" id="UP001201273">
    <property type="component" value="Unassembled WGS sequence"/>
</dbReference>